<evidence type="ECO:0000256" key="1">
    <source>
        <dbReference type="SAM" id="MobiDB-lite"/>
    </source>
</evidence>
<accession>A0A8D8W069</accession>
<sequence length="256" mass="28829">MEKKKKQSKSTDELFSTLLQFLHGLLLPSPSSTGRSPAPAMSSRNSSRGTKPSTSQRSRSTRQGPSVPPVTPPTIKATSSRNWRAPISKTTAKKLDFNEPAKTPPNDVQDKYNVPVTNAYHPISPTDNEEEESDDDSIVTIQNQVKIPPIIIPINGEKIETMSSRIKRYCKNPFTLKYMGAEVSVRINNIQDYNNLKQNLKKLAIPYHTYSLPDTRPMLAVLKGLPPEYNREEILEKLQERNEDTLSVQLMKTPNQ</sequence>
<dbReference type="EMBL" id="HBUF01121404">
    <property type="protein sequence ID" value="CAG6642242.1"/>
    <property type="molecule type" value="Transcribed_RNA"/>
</dbReference>
<feature type="region of interest" description="Disordered" evidence="1">
    <location>
        <begin position="26"/>
        <end position="113"/>
    </location>
</feature>
<evidence type="ECO:0000313" key="2">
    <source>
        <dbReference type="EMBL" id="CAG6642242.1"/>
    </source>
</evidence>
<organism evidence="2">
    <name type="scientific">Cacopsylla melanoneura</name>
    <dbReference type="NCBI Taxonomy" id="428564"/>
    <lineage>
        <taxon>Eukaryota</taxon>
        <taxon>Metazoa</taxon>
        <taxon>Ecdysozoa</taxon>
        <taxon>Arthropoda</taxon>
        <taxon>Hexapoda</taxon>
        <taxon>Insecta</taxon>
        <taxon>Pterygota</taxon>
        <taxon>Neoptera</taxon>
        <taxon>Paraneoptera</taxon>
        <taxon>Hemiptera</taxon>
        <taxon>Sternorrhyncha</taxon>
        <taxon>Psylloidea</taxon>
        <taxon>Psyllidae</taxon>
        <taxon>Psyllinae</taxon>
        <taxon>Cacopsylla</taxon>
    </lineage>
</organism>
<reference evidence="2" key="1">
    <citation type="submission" date="2021-05" db="EMBL/GenBank/DDBJ databases">
        <authorList>
            <person name="Alioto T."/>
            <person name="Alioto T."/>
            <person name="Gomez Garrido J."/>
        </authorList>
    </citation>
    <scope>NUCLEOTIDE SEQUENCE</scope>
</reference>
<feature type="compositionally biased region" description="Low complexity" evidence="1">
    <location>
        <begin position="53"/>
        <end position="63"/>
    </location>
</feature>
<name>A0A8D8W069_9HEMI</name>
<protein>
    <submittedName>
        <fullName evidence="2">Uncharacterized protein</fullName>
    </submittedName>
</protein>
<dbReference type="AlphaFoldDB" id="A0A8D8W069"/>
<feature type="compositionally biased region" description="Polar residues" evidence="1">
    <location>
        <begin position="42"/>
        <end position="52"/>
    </location>
</feature>
<proteinExistence type="predicted"/>